<dbReference type="PROSITE" id="PS50405">
    <property type="entry name" value="GST_CTER"/>
    <property type="match status" value="1"/>
</dbReference>
<dbReference type="PROSITE" id="PS50404">
    <property type="entry name" value="GST_NTER"/>
    <property type="match status" value="1"/>
</dbReference>
<evidence type="ECO:0000313" key="7">
    <source>
        <dbReference type="EMBL" id="KAK7442482.1"/>
    </source>
</evidence>
<feature type="domain" description="GST N-terminal" evidence="5">
    <location>
        <begin position="1"/>
        <end position="82"/>
    </location>
</feature>
<evidence type="ECO:0000256" key="1">
    <source>
        <dbReference type="ARBA" id="ARBA00012452"/>
    </source>
</evidence>
<keyword evidence="2" id="KW-0808">Transferase</keyword>
<evidence type="ECO:0000313" key="8">
    <source>
        <dbReference type="Proteomes" id="UP001498398"/>
    </source>
</evidence>
<dbReference type="SFLD" id="SFLDG00358">
    <property type="entry name" value="Main_(cytGST)"/>
    <property type="match status" value="1"/>
</dbReference>
<dbReference type="EMBL" id="JBANRG010000058">
    <property type="protein sequence ID" value="KAK7442482.1"/>
    <property type="molecule type" value="Genomic_DNA"/>
</dbReference>
<evidence type="ECO:0000256" key="2">
    <source>
        <dbReference type="ARBA" id="ARBA00022679"/>
    </source>
</evidence>
<evidence type="ECO:0000259" key="6">
    <source>
        <dbReference type="PROSITE" id="PS50405"/>
    </source>
</evidence>
<evidence type="ECO:0000259" key="5">
    <source>
        <dbReference type="PROSITE" id="PS50404"/>
    </source>
</evidence>
<evidence type="ECO:0000256" key="3">
    <source>
        <dbReference type="ARBA" id="ARBA00047960"/>
    </source>
</evidence>
<dbReference type="Pfam" id="PF00043">
    <property type="entry name" value="GST_C"/>
    <property type="match status" value="1"/>
</dbReference>
<feature type="domain" description="GST C-terminal" evidence="6">
    <location>
        <begin position="90"/>
        <end position="223"/>
    </location>
</feature>
<name>A0ABR1IVP2_9AGAR</name>
<dbReference type="SUPFAM" id="SSF52833">
    <property type="entry name" value="Thioredoxin-like"/>
    <property type="match status" value="1"/>
</dbReference>
<comment type="caution">
    <text evidence="7">The sequence shown here is derived from an EMBL/GenBank/DDBJ whole genome shotgun (WGS) entry which is preliminary data.</text>
</comment>
<dbReference type="Proteomes" id="UP001498398">
    <property type="component" value="Unassembled WGS sequence"/>
</dbReference>
<proteinExistence type="inferred from homology"/>
<dbReference type="InterPro" id="IPR036282">
    <property type="entry name" value="Glutathione-S-Trfase_C_sf"/>
</dbReference>
<dbReference type="PANTHER" id="PTHR43900">
    <property type="entry name" value="GLUTATHIONE S-TRANSFERASE RHO"/>
    <property type="match status" value="1"/>
</dbReference>
<dbReference type="CDD" id="cd03053">
    <property type="entry name" value="GST_N_Phi"/>
    <property type="match status" value="1"/>
</dbReference>
<dbReference type="Gene3D" id="3.40.30.10">
    <property type="entry name" value="Glutaredoxin"/>
    <property type="match status" value="1"/>
</dbReference>
<dbReference type="SFLD" id="SFLDS00019">
    <property type="entry name" value="Glutathione_Transferase_(cytos"/>
    <property type="match status" value="1"/>
</dbReference>
<evidence type="ECO:0000256" key="4">
    <source>
        <dbReference type="RuleBase" id="RU003494"/>
    </source>
</evidence>
<dbReference type="InterPro" id="IPR010987">
    <property type="entry name" value="Glutathione-S-Trfase_C-like"/>
</dbReference>
<accession>A0ABR1IVP2</accession>
<dbReference type="InterPro" id="IPR040079">
    <property type="entry name" value="Glutathione_S-Trfase"/>
</dbReference>
<dbReference type="InterPro" id="IPR036249">
    <property type="entry name" value="Thioredoxin-like_sf"/>
</dbReference>
<dbReference type="InterPro" id="IPR004045">
    <property type="entry name" value="Glutathione_S-Trfase_N"/>
</dbReference>
<comment type="similarity">
    <text evidence="4">Belongs to the GST superfamily.</text>
</comment>
<dbReference type="SUPFAM" id="SSF47616">
    <property type="entry name" value="GST C-terminal domain-like"/>
    <property type="match status" value="1"/>
</dbReference>
<dbReference type="EC" id="2.5.1.18" evidence="1"/>
<dbReference type="Pfam" id="PF02798">
    <property type="entry name" value="GST_N"/>
    <property type="match status" value="1"/>
</dbReference>
<organism evidence="7 8">
    <name type="scientific">Marasmiellus scandens</name>
    <dbReference type="NCBI Taxonomy" id="2682957"/>
    <lineage>
        <taxon>Eukaryota</taxon>
        <taxon>Fungi</taxon>
        <taxon>Dikarya</taxon>
        <taxon>Basidiomycota</taxon>
        <taxon>Agaricomycotina</taxon>
        <taxon>Agaricomycetes</taxon>
        <taxon>Agaricomycetidae</taxon>
        <taxon>Agaricales</taxon>
        <taxon>Marasmiineae</taxon>
        <taxon>Omphalotaceae</taxon>
        <taxon>Marasmiellus</taxon>
    </lineage>
</organism>
<keyword evidence="8" id="KW-1185">Reference proteome</keyword>
<dbReference type="InterPro" id="IPR004046">
    <property type="entry name" value="GST_C"/>
</dbReference>
<dbReference type="Gene3D" id="1.20.1050.10">
    <property type="match status" value="1"/>
</dbReference>
<protein>
    <recommendedName>
        <fullName evidence="1">glutathione transferase</fullName>
        <ecNumber evidence="1">2.5.1.18</ecNumber>
    </recommendedName>
</protein>
<dbReference type="PANTHER" id="PTHR43900:SF3">
    <property type="entry name" value="GLUTATHIONE S-TRANSFERASE RHO"/>
    <property type="match status" value="1"/>
</dbReference>
<reference evidence="7 8" key="1">
    <citation type="submission" date="2024-01" db="EMBL/GenBank/DDBJ databases">
        <title>A draft genome for the cacao thread blight pathogen Marasmiellus scandens.</title>
        <authorList>
            <person name="Baruah I.K."/>
            <person name="Leung J."/>
            <person name="Bukari Y."/>
            <person name="Amoako-Attah I."/>
            <person name="Meinhardt L.W."/>
            <person name="Bailey B.A."/>
            <person name="Cohen S.P."/>
        </authorList>
    </citation>
    <scope>NUCLEOTIDE SEQUENCE [LARGE SCALE GENOMIC DNA]</scope>
    <source>
        <strain evidence="7 8">GH-19</strain>
    </source>
</reference>
<gene>
    <name evidence="7" type="ORF">VKT23_016079</name>
</gene>
<sequence>MVLKVYGATQATCTKRVATVLYEKKISYEFISVDVANQEHKSPAYLEKHPFGQVPYIDDDGFILFESRAICRYLEAKYPSQGPKLAPSLDLKATALFEQAASIESSNFEPHASKAVFESVFKPFFFKQPKDEARYEEAIKALSDKLDGYERILSKQKYLAGNACEITMVDLFHLPYGSALARGGSDIMTSKGPNVARWWKDITSRKSWQTVQDGVPSGTVTFD</sequence>
<comment type="catalytic activity">
    <reaction evidence="3">
        <text>RX + glutathione = an S-substituted glutathione + a halide anion + H(+)</text>
        <dbReference type="Rhea" id="RHEA:16437"/>
        <dbReference type="ChEBI" id="CHEBI:15378"/>
        <dbReference type="ChEBI" id="CHEBI:16042"/>
        <dbReference type="ChEBI" id="CHEBI:17792"/>
        <dbReference type="ChEBI" id="CHEBI:57925"/>
        <dbReference type="ChEBI" id="CHEBI:90779"/>
        <dbReference type="EC" id="2.5.1.18"/>
    </reaction>
</comment>